<proteinExistence type="predicted"/>
<feature type="compositionally biased region" description="Pro residues" evidence="1">
    <location>
        <begin position="171"/>
        <end position="182"/>
    </location>
</feature>
<evidence type="ECO:0000256" key="1">
    <source>
        <dbReference type="SAM" id="MobiDB-lite"/>
    </source>
</evidence>
<organism evidence="2 3">
    <name type="scientific">Pleuronectes platessa</name>
    <name type="common">European plaice</name>
    <dbReference type="NCBI Taxonomy" id="8262"/>
    <lineage>
        <taxon>Eukaryota</taxon>
        <taxon>Metazoa</taxon>
        <taxon>Chordata</taxon>
        <taxon>Craniata</taxon>
        <taxon>Vertebrata</taxon>
        <taxon>Euteleostomi</taxon>
        <taxon>Actinopterygii</taxon>
        <taxon>Neopterygii</taxon>
        <taxon>Teleostei</taxon>
        <taxon>Neoteleostei</taxon>
        <taxon>Acanthomorphata</taxon>
        <taxon>Carangaria</taxon>
        <taxon>Pleuronectiformes</taxon>
        <taxon>Pleuronectoidei</taxon>
        <taxon>Pleuronectidae</taxon>
        <taxon>Pleuronectes</taxon>
    </lineage>
</organism>
<comment type="caution">
    <text evidence="2">The sequence shown here is derived from an EMBL/GenBank/DDBJ whole genome shotgun (WGS) entry which is preliminary data.</text>
</comment>
<dbReference type="Proteomes" id="UP001153269">
    <property type="component" value="Unassembled WGS sequence"/>
</dbReference>
<keyword evidence="3" id="KW-1185">Reference proteome</keyword>
<evidence type="ECO:0000313" key="3">
    <source>
        <dbReference type="Proteomes" id="UP001153269"/>
    </source>
</evidence>
<dbReference type="EMBL" id="CADEAL010000080">
    <property type="protein sequence ID" value="CAB1413940.1"/>
    <property type="molecule type" value="Genomic_DNA"/>
</dbReference>
<reference evidence="2" key="1">
    <citation type="submission" date="2020-03" db="EMBL/GenBank/DDBJ databases">
        <authorList>
            <person name="Weist P."/>
        </authorList>
    </citation>
    <scope>NUCLEOTIDE SEQUENCE</scope>
</reference>
<feature type="region of interest" description="Disordered" evidence="1">
    <location>
        <begin position="29"/>
        <end position="182"/>
    </location>
</feature>
<feature type="compositionally biased region" description="Basic and acidic residues" evidence="1">
    <location>
        <begin position="40"/>
        <end position="64"/>
    </location>
</feature>
<evidence type="ECO:0000313" key="2">
    <source>
        <dbReference type="EMBL" id="CAB1413940.1"/>
    </source>
</evidence>
<name>A0A9N7Y191_PLEPL</name>
<dbReference type="AlphaFoldDB" id="A0A9N7Y191"/>
<protein>
    <submittedName>
        <fullName evidence="2">Uncharacterized protein</fullName>
    </submittedName>
</protein>
<sequence length="227" mass="24916">MHGSVDSWSEWKPASSRFDAVFVWPPSLPPSCSSDSWGADSRKEVSGEMADRLVPELDARRDAEAAAQNVLEVHTSSLDLGKRDREEESQGTVCEEPDRHLVAAAEGRAAEDRTQQQDQRSQRGATSMSTAPPAGGSFPRVREHSEKAPNRLVQHLPPQPVSQWPSAFSCPSPPFPRPPPPPTIYSSSLIPCPSQLLVPPLVSRRESVIISCSRNQINAIYPNSYKN</sequence>
<gene>
    <name evidence="2" type="ORF">PLEPLA_LOCUS1643</name>
</gene>
<feature type="compositionally biased region" description="Basic and acidic residues" evidence="1">
    <location>
        <begin position="140"/>
        <end position="149"/>
    </location>
</feature>
<accession>A0A9N7Y191</accession>